<comment type="catalytic activity">
    <reaction evidence="8">
        <text>DNA(n) + a 2'-deoxyribonucleoside 5'-triphosphate = DNA(n+1) + diphosphate</text>
        <dbReference type="Rhea" id="RHEA:22508"/>
        <dbReference type="Rhea" id="RHEA-COMP:17339"/>
        <dbReference type="Rhea" id="RHEA-COMP:17340"/>
        <dbReference type="ChEBI" id="CHEBI:33019"/>
        <dbReference type="ChEBI" id="CHEBI:61560"/>
        <dbReference type="ChEBI" id="CHEBI:173112"/>
        <dbReference type="EC" id="2.7.7.7"/>
    </reaction>
</comment>
<dbReference type="PANTHER" id="PTHR34388:SF1">
    <property type="entry name" value="DNA POLYMERASE III SUBUNIT DELTA"/>
    <property type="match status" value="1"/>
</dbReference>
<evidence type="ECO:0000256" key="3">
    <source>
        <dbReference type="ARBA" id="ARBA00022679"/>
    </source>
</evidence>
<evidence type="ECO:0000256" key="7">
    <source>
        <dbReference type="ARBA" id="ARBA00034754"/>
    </source>
</evidence>
<feature type="domain" description="DNA polymerase III delta N-terminal" evidence="9">
    <location>
        <begin position="3"/>
        <end position="117"/>
    </location>
</feature>
<dbReference type="Gene3D" id="1.20.272.10">
    <property type="match status" value="1"/>
</dbReference>
<dbReference type="Gene3D" id="3.40.50.300">
    <property type="entry name" value="P-loop containing nucleotide triphosphate hydrolases"/>
    <property type="match status" value="1"/>
</dbReference>
<dbReference type="InterPro" id="IPR048466">
    <property type="entry name" value="DNA_pol3_delta-like_C"/>
</dbReference>
<feature type="domain" description="DNA polymerase III delta subunit-like C-terminal" evidence="10">
    <location>
        <begin position="189"/>
        <end position="308"/>
    </location>
</feature>
<dbReference type="NCBIfam" id="TIGR01128">
    <property type="entry name" value="holA"/>
    <property type="match status" value="1"/>
</dbReference>
<evidence type="ECO:0000256" key="6">
    <source>
        <dbReference type="ARBA" id="ARBA00022932"/>
    </source>
</evidence>
<gene>
    <name evidence="11" type="ORF">EDD63_1048</name>
</gene>
<dbReference type="SUPFAM" id="SSF52540">
    <property type="entry name" value="P-loop containing nucleoside triphosphate hydrolases"/>
    <property type="match status" value="1"/>
</dbReference>
<dbReference type="SUPFAM" id="SSF48019">
    <property type="entry name" value="post-AAA+ oligomerization domain-like"/>
    <property type="match status" value="1"/>
</dbReference>
<dbReference type="InterPro" id="IPR008921">
    <property type="entry name" value="DNA_pol3_clamp-load_cplx_C"/>
</dbReference>
<keyword evidence="6" id="KW-0239">DNA-directed DNA polymerase</keyword>
<evidence type="ECO:0000256" key="1">
    <source>
        <dbReference type="ARBA" id="ARBA00012417"/>
    </source>
</evidence>
<dbReference type="InterPro" id="IPR005790">
    <property type="entry name" value="DNA_polIII_delta"/>
</dbReference>
<dbReference type="RefSeq" id="WP_134167968.1">
    <property type="nucleotide sequence ID" value="NZ_SODD01000004.1"/>
</dbReference>
<name>A0A4R8A7A0_9FIRM</name>
<comment type="caution">
    <text evidence="11">The sequence shown here is derived from an EMBL/GenBank/DDBJ whole genome shotgun (WGS) entry which is preliminary data.</text>
</comment>
<dbReference type="InterPro" id="IPR010372">
    <property type="entry name" value="DNA_pol3_delta_N"/>
</dbReference>
<evidence type="ECO:0000259" key="10">
    <source>
        <dbReference type="Pfam" id="PF21694"/>
    </source>
</evidence>
<dbReference type="EMBL" id="SODD01000004">
    <property type="protein sequence ID" value="TDW25481.1"/>
    <property type="molecule type" value="Genomic_DNA"/>
</dbReference>
<dbReference type="EC" id="2.7.7.7" evidence="1"/>
<keyword evidence="4" id="KW-0548">Nucleotidyltransferase</keyword>
<dbReference type="PANTHER" id="PTHR34388">
    <property type="entry name" value="DNA POLYMERASE III SUBUNIT DELTA"/>
    <property type="match status" value="1"/>
</dbReference>
<accession>A0A4R8A7A0</accession>
<dbReference type="GO" id="GO:0009360">
    <property type="term" value="C:DNA polymerase III complex"/>
    <property type="evidence" value="ECO:0007669"/>
    <property type="project" value="InterPro"/>
</dbReference>
<dbReference type="InterPro" id="IPR027417">
    <property type="entry name" value="P-loop_NTPase"/>
</dbReference>
<evidence type="ECO:0000259" key="9">
    <source>
        <dbReference type="Pfam" id="PF06144"/>
    </source>
</evidence>
<evidence type="ECO:0000256" key="5">
    <source>
        <dbReference type="ARBA" id="ARBA00022705"/>
    </source>
</evidence>
<keyword evidence="12" id="KW-1185">Reference proteome</keyword>
<dbReference type="OrthoDB" id="9775929at2"/>
<sequence>MNYTLIGSESYLRKRKLNQLKKEHDINDMNLITFDYTKDTMDHILEECNTMPFFSEHKMVVIQNCTFFGASNKDTVDELVHYLEAPNPTTIVVLDYDGKKDARKKVGKDLAKLTKEFRFEQISEEERNRMIREECQKRQITMDQGALREFQIRVGLDLNRLYTELDKLELHGGQITKEVIEALISRPIEDDTFLLSNAIFTHDTKKVFSLIRDFKQNNVEIIALIGLLAAQFRFLVQVQTLKNEGYSNDNIARELSTSPGRIWHTVKNVGQYRKEDLLTILKDLSILDQDIKTGRIDKQQGFEVFLLKHTM</sequence>
<evidence type="ECO:0000256" key="2">
    <source>
        <dbReference type="ARBA" id="ARBA00017703"/>
    </source>
</evidence>
<dbReference type="Pfam" id="PF06144">
    <property type="entry name" value="DNA_pol3_delta"/>
    <property type="match status" value="1"/>
</dbReference>
<organism evidence="11 12">
    <name type="scientific">Breznakia blatticola</name>
    <dbReference type="NCBI Taxonomy" id="1754012"/>
    <lineage>
        <taxon>Bacteria</taxon>
        <taxon>Bacillati</taxon>
        <taxon>Bacillota</taxon>
        <taxon>Erysipelotrichia</taxon>
        <taxon>Erysipelotrichales</taxon>
        <taxon>Erysipelotrichaceae</taxon>
        <taxon>Breznakia</taxon>
    </lineage>
</organism>
<keyword evidence="3" id="KW-0808">Transferase</keyword>
<dbReference type="Gene3D" id="1.10.8.60">
    <property type="match status" value="1"/>
</dbReference>
<keyword evidence="5" id="KW-0235">DNA replication</keyword>
<proteinExistence type="inferred from homology"/>
<dbReference type="GO" id="GO:0003887">
    <property type="term" value="F:DNA-directed DNA polymerase activity"/>
    <property type="evidence" value="ECO:0007669"/>
    <property type="project" value="UniProtKB-KW"/>
</dbReference>
<comment type="similarity">
    <text evidence="7">Belongs to the DNA polymerase HolA subunit family.</text>
</comment>
<dbReference type="GO" id="GO:0003677">
    <property type="term" value="F:DNA binding"/>
    <property type="evidence" value="ECO:0007669"/>
    <property type="project" value="InterPro"/>
</dbReference>
<dbReference type="GO" id="GO:0006261">
    <property type="term" value="P:DNA-templated DNA replication"/>
    <property type="evidence" value="ECO:0007669"/>
    <property type="project" value="TreeGrafter"/>
</dbReference>
<evidence type="ECO:0000256" key="4">
    <source>
        <dbReference type="ARBA" id="ARBA00022695"/>
    </source>
</evidence>
<dbReference type="AlphaFoldDB" id="A0A4R8A7A0"/>
<evidence type="ECO:0000313" key="12">
    <source>
        <dbReference type="Proteomes" id="UP000294743"/>
    </source>
</evidence>
<dbReference type="Proteomes" id="UP000294743">
    <property type="component" value="Unassembled WGS sequence"/>
</dbReference>
<reference evidence="11 12" key="1">
    <citation type="submission" date="2019-03" db="EMBL/GenBank/DDBJ databases">
        <title>Genomic Encyclopedia of Type Strains, Phase IV (KMG-IV): sequencing the most valuable type-strain genomes for metagenomic binning, comparative biology and taxonomic classification.</title>
        <authorList>
            <person name="Goeker M."/>
        </authorList>
    </citation>
    <scope>NUCLEOTIDE SEQUENCE [LARGE SCALE GENOMIC DNA]</scope>
    <source>
        <strain evidence="11 12">DSM 28867</strain>
    </source>
</reference>
<dbReference type="Pfam" id="PF21694">
    <property type="entry name" value="DNA_pol3_delta_C"/>
    <property type="match status" value="1"/>
</dbReference>
<protein>
    <recommendedName>
        <fullName evidence="2">DNA polymerase III subunit delta</fullName>
        <ecNumber evidence="1">2.7.7.7</ecNumber>
    </recommendedName>
</protein>
<evidence type="ECO:0000256" key="8">
    <source>
        <dbReference type="ARBA" id="ARBA00049244"/>
    </source>
</evidence>
<evidence type="ECO:0000313" key="11">
    <source>
        <dbReference type="EMBL" id="TDW25481.1"/>
    </source>
</evidence>